<gene>
    <name evidence="1" type="ORF">GCM10011335_06030</name>
</gene>
<protein>
    <recommendedName>
        <fullName evidence="3">Cytoplasmic protein</fullName>
    </recommendedName>
</protein>
<dbReference type="AlphaFoldDB" id="A0A916XSX1"/>
<dbReference type="PANTHER" id="PTHR30528">
    <property type="entry name" value="CYTOPLASMIC PROTEIN"/>
    <property type="match status" value="1"/>
</dbReference>
<dbReference type="EMBL" id="BMJJ01000001">
    <property type="protein sequence ID" value="GGD05899.1"/>
    <property type="molecule type" value="Genomic_DNA"/>
</dbReference>
<dbReference type="Proteomes" id="UP000613160">
    <property type="component" value="Unassembled WGS sequence"/>
</dbReference>
<proteinExistence type="predicted"/>
<dbReference type="InterPro" id="IPR009351">
    <property type="entry name" value="AlkZ-like"/>
</dbReference>
<comment type="caution">
    <text evidence="1">The sequence shown here is derived from an EMBL/GenBank/DDBJ whole genome shotgun (WGS) entry which is preliminary data.</text>
</comment>
<name>A0A916XSX1_9HYPH</name>
<sequence>MVPALGDTKRAATSVTADHISAAAARRIALAAQGFGEARPEVADWRRMNRTINRLGLLQIDSVSVSARAHYMPLFSRLGPYPREALERAAWGKPRKLFEYWAHEASLLPLETQPLLRWRMDRAAAGEGIYKGLAVFGREQAPAVAAVLERIAAEGPLSSGDFEAPRGAGGWWGWSDTKRALEFLFWSGRITTATRRSFARVYDLTERVIPPAILSLPTPSPAEAQRALLLASARALGIATASDLRDYFRLSAAETPPLLADLVEAGALIPVTVEGWSQPAFLHPQARRPRKIAAQALLSPFDPLVFERARTERLFGFRYRIEIYTPAEKRLHGYYVLPFLLGDRLVARVDLKADRKAGTLFVLSAHAEPHAPAETAEALLTELRQMAGWLGLERVTVLPAGDFGPPLAAAQAIAG</sequence>
<reference evidence="1" key="1">
    <citation type="journal article" date="2014" name="Int. J. Syst. Evol. Microbiol.">
        <title>Complete genome sequence of Corynebacterium casei LMG S-19264T (=DSM 44701T), isolated from a smear-ripened cheese.</title>
        <authorList>
            <consortium name="US DOE Joint Genome Institute (JGI-PGF)"/>
            <person name="Walter F."/>
            <person name="Albersmeier A."/>
            <person name="Kalinowski J."/>
            <person name="Ruckert C."/>
        </authorList>
    </citation>
    <scope>NUCLEOTIDE SEQUENCE</scope>
    <source>
        <strain evidence="1">CGMCC 1.15493</strain>
    </source>
</reference>
<accession>A0A916XSX1</accession>
<dbReference type="Pfam" id="PF06224">
    <property type="entry name" value="AlkZ-like"/>
    <property type="match status" value="1"/>
</dbReference>
<evidence type="ECO:0000313" key="2">
    <source>
        <dbReference type="Proteomes" id="UP000613160"/>
    </source>
</evidence>
<evidence type="ECO:0008006" key="3">
    <source>
        <dbReference type="Google" id="ProtNLM"/>
    </source>
</evidence>
<reference evidence="1" key="2">
    <citation type="submission" date="2020-09" db="EMBL/GenBank/DDBJ databases">
        <authorList>
            <person name="Sun Q."/>
            <person name="Zhou Y."/>
        </authorList>
    </citation>
    <scope>NUCLEOTIDE SEQUENCE</scope>
    <source>
        <strain evidence="1">CGMCC 1.15493</strain>
    </source>
</reference>
<evidence type="ECO:0000313" key="1">
    <source>
        <dbReference type="EMBL" id="GGD05899.1"/>
    </source>
</evidence>
<keyword evidence="2" id="KW-1185">Reference proteome</keyword>
<organism evidence="1 2">
    <name type="scientific">Aureimonas glaciei</name>
    <dbReference type="NCBI Taxonomy" id="1776957"/>
    <lineage>
        <taxon>Bacteria</taxon>
        <taxon>Pseudomonadati</taxon>
        <taxon>Pseudomonadota</taxon>
        <taxon>Alphaproteobacteria</taxon>
        <taxon>Hyphomicrobiales</taxon>
        <taxon>Aurantimonadaceae</taxon>
        <taxon>Aureimonas</taxon>
    </lineage>
</organism>
<dbReference type="PANTHER" id="PTHR30528:SF0">
    <property type="entry name" value="CYTOPLASMIC PROTEIN"/>
    <property type="match status" value="1"/>
</dbReference>